<proteinExistence type="predicted"/>
<protein>
    <submittedName>
        <fullName evidence="2">Aminoacyl-tRNA editing protein</fullName>
    </submittedName>
</protein>
<dbReference type="GO" id="GO:0002161">
    <property type="term" value="F:aminoacyl-tRNA deacylase activity"/>
    <property type="evidence" value="ECO:0007669"/>
    <property type="project" value="InterPro"/>
</dbReference>
<comment type="caution">
    <text evidence="2">The sequence shown here is derived from an EMBL/GenBank/DDBJ whole genome shotgun (WGS) entry which is preliminary data.</text>
</comment>
<organism evidence="2 3">
    <name type="scientific">Mucilaginibacter oryzae</name>
    <dbReference type="NCBI Taxonomy" id="468058"/>
    <lineage>
        <taxon>Bacteria</taxon>
        <taxon>Pseudomonadati</taxon>
        <taxon>Bacteroidota</taxon>
        <taxon>Sphingobacteriia</taxon>
        <taxon>Sphingobacteriales</taxon>
        <taxon>Sphingobacteriaceae</taxon>
        <taxon>Mucilaginibacter</taxon>
    </lineage>
</organism>
<feature type="domain" description="YbaK/aminoacyl-tRNA synthetase-associated" evidence="1">
    <location>
        <begin position="10"/>
        <end position="91"/>
    </location>
</feature>
<evidence type="ECO:0000313" key="2">
    <source>
        <dbReference type="EMBL" id="PWK68318.1"/>
    </source>
</evidence>
<evidence type="ECO:0000313" key="3">
    <source>
        <dbReference type="Proteomes" id="UP000245678"/>
    </source>
</evidence>
<dbReference type="Gene3D" id="3.90.960.10">
    <property type="entry name" value="YbaK/aminoacyl-tRNA synthetase-associated domain"/>
    <property type="match status" value="1"/>
</dbReference>
<dbReference type="RefSeq" id="WP_109610614.1">
    <property type="nucleotide sequence ID" value="NZ_QGHA01000017.1"/>
</dbReference>
<dbReference type="Pfam" id="PF04073">
    <property type="entry name" value="tRNA_edit"/>
    <property type="match status" value="1"/>
</dbReference>
<reference evidence="2 3" key="1">
    <citation type="submission" date="2018-05" db="EMBL/GenBank/DDBJ databases">
        <title>Genomic Encyclopedia of Archaeal and Bacterial Type Strains, Phase II (KMG-II): from individual species to whole genera.</title>
        <authorList>
            <person name="Goeker M."/>
        </authorList>
    </citation>
    <scope>NUCLEOTIDE SEQUENCE [LARGE SCALE GENOMIC DNA]</scope>
    <source>
        <strain evidence="2 3">DSM 19975</strain>
    </source>
</reference>
<accession>A0A316GW93</accession>
<dbReference type="InterPro" id="IPR007214">
    <property type="entry name" value="YbaK/aa-tRNA-synth-assoc-dom"/>
</dbReference>
<dbReference type="SUPFAM" id="SSF55826">
    <property type="entry name" value="YbaK/ProRS associated domain"/>
    <property type="match status" value="1"/>
</dbReference>
<keyword evidence="3" id="KW-1185">Reference proteome</keyword>
<evidence type="ECO:0000259" key="1">
    <source>
        <dbReference type="Pfam" id="PF04073"/>
    </source>
</evidence>
<dbReference type="InterPro" id="IPR036754">
    <property type="entry name" value="YbaK/aa-tRNA-synt-asso_dom_sf"/>
</dbReference>
<gene>
    <name evidence="2" type="ORF">LX99_04843</name>
</gene>
<dbReference type="EMBL" id="QGHA01000017">
    <property type="protein sequence ID" value="PWK68318.1"/>
    <property type="molecule type" value="Genomic_DNA"/>
</dbReference>
<sequence length="158" mass="18258">MEFSVRKIVHHEVFDCRQASQARGIKLKQELKTLVLGIGERKIALHSRGCDRVNFRAVKNVFHIKNISFMSSEELLAYNLSKGLINPWNVEFCQYHLVCLKLFYNRFTGTNNSTATVGNLFLTNHIFQLPHLILGNFTHGNPNLPKSYRFDRGHDQDI</sequence>
<name>A0A316GW93_9SPHI</name>
<dbReference type="Proteomes" id="UP000245678">
    <property type="component" value="Unassembled WGS sequence"/>
</dbReference>
<dbReference type="AlphaFoldDB" id="A0A316GW93"/>